<accession>A0A7Z0KW29</accession>
<keyword evidence="3 6" id="KW-0378">Hydrolase</keyword>
<reference evidence="6 7" key="1">
    <citation type="journal article" date="2000" name="Arch. Microbiol.">
        <title>Rhodobaca bogoriensis gen. nov. and sp. nov., an alkaliphilic purple nonsulfur bacterium from African Rift Valley soda lakes.</title>
        <authorList>
            <person name="Milford A.D."/>
            <person name="Achenbach L.A."/>
            <person name="Jung D.O."/>
            <person name="Madigan M.T."/>
        </authorList>
    </citation>
    <scope>NUCLEOTIDE SEQUENCE [LARGE SCALE GENOMIC DNA]</scope>
    <source>
        <strain evidence="6 7">2376</strain>
    </source>
</reference>
<dbReference type="GO" id="GO:0046872">
    <property type="term" value="F:metal ion binding"/>
    <property type="evidence" value="ECO:0007669"/>
    <property type="project" value="UniProtKB-KW"/>
</dbReference>
<dbReference type="Pfam" id="PF00753">
    <property type="entry name" value="Lactamase_B"/>
    <property type="match status" value="1"/>
</dbReference>
<sequence length="277" mass="29401">MPHSVTRKIGTAEISIITDGATEFPTDLFPESDPSHIGDMLAQAGQDRIRTNFNAVLLREGNRTILLDAGPRDLFGPSCGNLPAALDELGVTPDQVDTLFATHLHPDHIAGMITAEGAAAFPNATLILPEAERSFWGQESNFTGALASAADWATLARAVMEAYADRLHPIAADAPIAPGLTALPLPGHTPGHSGWRLESGGEMLLHVGDIVHAPDIQFADPDIAIAFDIDMDTARKTRHALLDELATDGALVTGGHLLQPALARVERSTKGYRLTPP</sequence>
<keyword evidence="7" id="KW-1185">Reference proteome</keyword>
<gene>
    <name evidence="6" type="ORF">HUK65_00705</name>
</gene>
<protein>
    <submittedName>
        <fullName evidence="6">MBL fold metallo-hydrolase</fullName>
    </submittedName>
</protein>
<dbReference type="GO" id="GO:0016787">
    <property type="term" value="F:hydrolase activity"/>
    <property type="evidence" value="ECO:0007669"/>
    <property type="project" value="UniProtKB-KW"/>
</dbReference>
<dbReference type="SMART" id="SM00849">
    <property type="entry name" value="Lactamase_B"/>
    <property type="match status" value="1"/>
</dbReference>
<evidence type="ECO:0000313" key="6">
    <source>
        <dbReference type="EMBL" id="NYS23494.1"/>
    </source>
</evidence>
<dbReference type="PANTHER" id="PTHR42978:SF6">
    <property type="entry name" value="QUORUM-QUENCHING LACTONASE YTNP-RELATED"/>
    <property type="match status" value="1"/>
</dbReference>
<keyword evidence="4" id="KW-0862">Zinc</keyword>
<evidence type="ECO:0000256" key="4">
    <source>
        <dbReference type="ARBA" id="ARBA00022833"/>
    </source>
</evidence>
<keyword evidence="2" id="KW-0479">Metal-binding</keyword>
<evidence type="ECO:0000256" key="1">
    <source>
        <dbReference type="ARBA" id="ARBA00007749"/>
    </source>
</evidence>
<dbReference type="Proteomes" id="UP000529417">
    <property type="component" value="Unassembled WGS sequence"/>
</dbReference>
<proteinExistence type="inferred from homology"/>
<organism evidence="6 7">
    <name type="scientific">Rhabdonatronobacter sediminivivens</name>
    <dbReference type="NCBI Taxonomy" id="2743469"/>
    <lineage>
        <taxon>Bacteria</taxon>
        <taxon>Pseudomonadati</taxon>
        <taxon>Pseudomonadota</taxon>
        <taxon>Alphaproteobacteria</taxon>
        <taxon>Rhodobacterales</taxon>
        <taxon>Paracoccaceae</taxon>
        <taxon>Rhabdonatronobacter</taxon>
    </lineage>
</organism>
<dbReference type="EMBL" id="JACBXS010000001">
    <property type="protein sequence ID" value="NYS23494.1"/>
    <property type="molecule type" value="Genomic_DNA"/>
</dbReference>
<dbReference type="InterPro" id="IPR036866">
    <property type="entry name" value="RibonucZ/Hydroxyglut_hydro"/>
</dbReference>
<comment type="similarity">
    <text evidence="1">Belongs to the metallo-beta-lactamase superfamily.</text>
</comment>
<dbReference type="CDD" id="cd07720">
    <property type="entry name" value="OPHC2-like_MBL-fold"/>
    <property type="match status" value="1"/>
</dbReference>
<dbReference type="AlphaFoldDB" id="A0A7Z0KW29"/>
<evidence type="ECO:0000256" key="3">
    <source>
        <dbReference type="ARBA" id="ARBA00022801"/>
    </source>
</evidence>
<dbReference type="Gene3D" id="3.60.15.10">
    <property type="entry name" value="Ribonuclease Z/Hydroxyacylglutathione hydrolase-like"/>
    <property type="match status" value="1"/>
</dbReference>
<comment type="caution">
    <text evidence="6">The sequence shown here is derived from an EMBL/GenBank/DDBJ whole genome shotgun (WGS) entry which is preliminary data.</text>
</comment>
<evidence type="ECO:0000259" key="5">
    <source>
        <dbReference type="SMART" id="SM00849"/>
    </source>
</evidence>
<dbReference type="PANTHER" id="PTHR42978">
    <property type="entry name" value="QUORUM-QUENCHING LACTONASE YTNP-RELATED-RELATED"/>
    <property type="match status" value="1"/>
</dbReference>
<feature type="domain" description="Metallo-beta-lactamase" evidence="5">
    <location>
        <begin position="52"/>
        <end position="256"/>
    </location>
</feature>
<dbReference type="SUPFAM" id="SSF56281">
    <property type="entry name" value="Metallo-hydrolase/oxidoreductase"/>
    <property type="match status" value="1"/>
</dbReference>
<name>A0A7Z0KW29_9RHOB</name>
<evidence type="ECO:0000313" key="7">
    <source>
        <dbReference type="Proteomes" id="UP000529417"/>
    </source>
</evidence>
<dbReference type="InterPro" id="IPR001279">
    <property type="entry name" value="Metallo-B-lactamas"/>
</dbReference>
<dbReference type="InterPro" id="IPR051013">
    <property type="entry name" value="MBL_superfamily_lactonases"/>
</dbReference>
<dbReference type="RefSeq" id="WP_179904196.1">
    <property type="nucleotide sequence ID" value="NZ_JACBXS010000001.1"/>
</dbReference>
<evidence type="ECO:0000256" key="2">
    <source>
        <dbReference type="ARBA" id="ARBA00022723"/>
    </source>
</evidence>